<dbReference type="InterPro" id="IPR019436">
    <property type="entry name" value="Say1-like"/>
</dbReference>
<name>A0A1G4MI52_LACFM</name>
<dbReference type="STRING" id="4955.A0A1G4MI52"/>
<dbReference type="Proteomes" id="UP000190831">
    <property type="component" value="Chromosome G"/>
</dbReference>
<dbReference type="PANTHER" id="PTHR48081">
    <property type="entry name" value="AB HYDROLASE SUPERFAMILY PROTEIN C4A8.06C"/>
    <property type="match status" value="1"/>
</dbReference>
<reference evidence="2 3" key="1">
    <citation type="submission" date="2016-03" db="EMBL/GenBank/DDBJ databases">
        <authorList>
            <person name="Devillers H."/>
        </authorList>
    </citation>
    <scope>NUCLEOTIDE SEQUENCE [LARGE SCALE GENOMIC DNA]</scope>
    <source>
        <strain evidence="2">CBS 6772</strain>
    </source>
</reference>
<proteinExistence type="predicted"/>
<organism evidence="2 3">
    <name type="scientific">Lachancea fermentati</name>
    <name type="common">Zygosaccharomyces fermentati</name>
    <dbReference type="NCBI Taxonomy" id="4955"/>
    <lineage>
        <taxon>Eukaryota</taxon>
        <taxon>Fungi</taxon>
        <taxon>Dikarya</taxon>
        <taxon>Ascomycota</taxon>
        <taxon>Saccharomycotina</taxon>
        <taxon>Saccharomycetes</taxon>
        <taxon>Saccharomycetales</taxon>
        <taxon>Saccharomycetaceae</taxon>
        <taxon>Lachancea</taxon>
    </lineage>
</organism>
<keyword evidence="3" id="KW-1185">Reference proteome</keyword>
<dbReference type="AlphaFoldDB" id="A0A1G4MI52"/>
<sequence length="336" mass="39053">MLEPLCYFIKLLFFSPINMVYSRLFRFRGIERDVGWRRLLVIVQMKTMSEYLDLPTLKYLVNPFLKVINRIGYWWYSCGPKDKQLRWIARTEGAPVLIYIHGGGMCVDMPPTNIKYLHLIDQEVSPLSIASLEYTLCSSFPVPVEEAWRAYETEVTKGNIVYLMGDSVGGALCLNILQRCYSHNVKFPEKCVAISPWLNITKPEIHLKDGHPLDYMTWGLLALFKNIYAPRSNPNDPSLNIESNFHPEVWSSILQDTQLLITCGEQEILRPQIVRFFSKLHQINHNNVQLLEETLGVHVSTLLFDPWTYPKRAETMKEIMHFLQKDEKIDKADINL</sequence>
<gene>
    <name evidence="2" type="ORF">LAFE_0G13630G</name>
</gene>
<dbReference type="InterPro" id="IPR050300">
    <property type="entry name" value="GDXG_lipolytic_enzyme"/>
</dbReference>
<dbReference type="SUPFAM" id="SSF53474">
    <property type="entry name" value="alpha/beta-Hydrolases"/>
    <property type="match status" value="1"/>
</dbReference>
<protein>
    <submittedName>
        <fullName evidence="2">LAFE_0G13630g1_1</fullName>
    </submittedName>
</protein>
<accession>A0A1G4MI52</accession>
<keyword evidence="1" id="KW-0378">Hydrolase</keyword>
<dbReference type="Gene3D" id="3.40.50.1820">
    <property type="entry name" value="alpha/beta hydrolase"/>
    <property type="match status" value="1"/>
</dbReference>
<dbReference type="EMBL" id="LT598486">
    <property type="protein sequence ID" value="SCW03581.1"/>
    <property type="molecule type" value="Genomic_DNA"/>
</dbReference>
<evidence type="ECO:0000313" key="3">
    <source>
        <dbReference type="Proteomes" id="UP000190831"/>
    </source>
</evidence>
<dbReference type="OrthoDB" id="2152029at2759"/>
<dbReference type="InterPro" id="IPR029058">
    <property type="entry name" value="AB_hydrolase_fold"/>
</dbReference>
<dbReference type="OMA" id="YGKVFTR"/>
<dbReference type="GO" id="GO:0016787">
    <property type="term" value="F:hydrolase activity"/>
    <property type="evidence" value="ECO:0007669"/>
    <property type="project" value="UniProtKB-KW"/>
</dbReference>
<dbReference type="Pfam" id="PF10340">
    <property type="entry name" value="Say1_Mug180"/>
    <property type="match status" value="1"/>
</dbReference>
<dbReference type="PANTHER" id="PTHR48081:SF31">
    <property type="entry name" value="STERYL ACETYL HYDROLASE MUG81-RELATED"/>
    <property type="match status" value="1"/>
</dbReference>
<evidence type="ECO:0000313" key="2">
    <source>
        <dbReference type="EMBL" id="SCW03581.1"/>
    </source>
</evidence>
<evidence type="ECO:0000256" key="1">
    <source>
        <dbReference type="ARBA" id="ARBA00022801"/>
    </source>
</evidence>